<evidence type="ECO:0000256" key="2">
    <source>
        <dbReference type="SAM" id="MobiDB-lite"/>
    </source>
</evidence>
<accession>A0A0C3LGL6</accession>
<feature type="repeat" description="TPR" evidence="1">
    <location>
        <begin position="380"/>
        <end position="413"/>
    </location>
</feature>
<dbReference type="InterPro" id="IPR019734">
    <property type="entry name" value="TPR_rpt"/>
</dbReference>
<dbReference type="PROSITE" id="PS50005">
    <property type="entry name" value="TPR"/>
    <property type="match status" value="2"/>
</dbReference>
<dbReference type="InterPro" id="IPR050167">
    <property type="entry name" value="Ser_Thr_protein_kinase"/>
</dbReference>
<dbReference type="Gene3D" id="1.10.510.10">
    <property type="entry name" value="Transferase(Phosphotransferase) domain 1"/>
    <property type="match status" value="1"/>
</dbReference>
<evidence type="ECO:0000313" key="5">
    <source>
        <dbReference type="Proteomes" id="UP000054248"/>
    </source>
</evidence>
<dbReference type="GO" id="GO:0005737">
    <property type="term" value="C:cytoplasm"/>
    <property type="evidence" value="ECO:0007669"/>
    <property type="project" value="TreeGrafter"/>
</dbReference>
<reference evidence="4 5" key="1">
    <citation type="submission" date="2014-04" db="EMBL/GenBank/DDBJ databases">
        <authorList>
            <consortium name="DOE Joint Genome Institute"/>
            <person name="Kuo A."/>
            <person name="Girlanda M."/>
            <person name="Perotto S."/>
            <person name="Kohler A."/>
            <person name="Nagy L.G."/>
            <person name="Floudas D."/>
            <person name="Copeland A."/>
            <person name="Barry K.W."/>
            <person name="Cichocki N."/>
            <person name="Veneault-Fourrey C."/>
            <person name="LaButti K."/>
            <person name="Lindquist E.A."/>
            <person name="Lipzen A."/>
            <person name="Lundell T."/>
            <person name="Morin E."/>
            <person name="Murat C."/>
            <person name="Sun H."/>
            <person name="Tunlid A."/>
            <person name="Henrissat B."/>
            <person name="Grigoriev I.V."/>
            <person name="Hibbett D.S."/>
            <person name="Martin F."/>
            <person name="Nordberg H.P."/>
            <person name="Cantor M.N."/>
            <person name="Hua S.X."/>
        </authorList>
    </citation>
    <scope>NUCLEOTIDE SEQUENCE [LARGE SCALE GENOMIC DNA]</scope>
    <source>
        <strain evidence="4 5">MUT 4182</strain>
    </source>
</reference>
<feature type="domain" description="Protein kinase" evidence="3">
    <location>
        <begin position="51"/>
        <end position="359"/>
    </location>
</feature>
<feature type="compositionally biased region" description="Polar residues" evidence="2">
    <location>
        <begin position="1"/>
        <end position="14"/>
    </location>
</feature>
<dbReference type="Pfam" id="PF00069">
    <property type="entry name" value="Pkinase"/>
    <property type="match status" value="1"/>
</dbReference>
<dbReference type="SMART" id="SM00220">
    <property type="entry name" value="S_TKc"/>
    <property type="match status" value="1"/>
</dbReference>
<dbReference type="Gene3D" id="1.25.40.10">
    <property type="entry name" value="Tetratricopeptide repeat domain"/>
    <property type="match status" value="1"/>
</dbReference>
<dbReference type="Pfam" id="PF13176">
    <property type="entry name" value="TPR_7"/>
    <property type="match status" value="1"/>
</dbReference>
<organism evidence="4 5">
    <name type="scientific">Tulasnella calospora MUT 4182</name>
    <dbReference type="NCBI Taxonomy" id="1051891"/>
    <lineage>
        <taxon>Eukaryota</taxon>
        <taxon>Fungi</taxon>
        <taxon>Dikarya</taxon>
        <taxon>Basidiomycota</taxon>
        <taxon>Agaricomycotina</taxon>
        <taxon>Agaricomycetes</taxon>
        <taxon>Cantharellales</taxon>
        <taxon>Tulasnellaceae</taxon>
        <taxon>Tulasnella</taxon>
    </lineage>
</organism>
<dbReference type="EMBL" id="KN822950">
    <property type="protein sequence ID" value="KIO33118.1"/>
    <property type="molecule type" value="Genomic_DNA"/>
</dbReference>
<name>A0A0C3LGL6_9AGAM</name>
<dbReference type="GO" id="GO:0005524">
    <property type="term" value="F:ATP binding"/>
    <property type="evidence" value="ECO:0007669"/>
    <property type="project" value="InterPro"/>
</dbReference>
<dbReference type="AlphaFoldDB" id="A0A0C3LGL6"/>
<dbReference type="SUPFAM" id="SSF56112">
    <property type="entry name" value="Protein kinase-like (PK-like)"/>
    <property type="match status" value="1"/>
</dbReference>
<protein>
    <recommendedName>
        <fullName evidence="3">Protein kinase domain-containing protein</fullName>
    </recommendedName>
</protein>
<sequence>MQQDDGCDANSNRSPEADQGGAAGRFQPSAKLMAKMEELAEWRIDPSVIEFPKGAAKLQGGHATVSRAFLNFPSSTRGSTDESDSRNSAAHKVVAVKKLKIPADENLERLLGLAFREARFLVELSHPHIVGLEGFVEDVAKGIIWLVFPWEANGHLRDFIASRDWEIPERIWLINDVARGVEYLHSENPPIFHGDLKSVNILVNSDCRALITDFGSARRLKEGDLDAEAEQVGSERQSTTRLEATFCASTNTITLTGNEFTLRWAAPELLNDDPPTVKIDIWALGWIAYEVMTNAIPFEDVVKDSIVIKRVTQGHLPSITGDARMSLMLELCCLMSECWSADPSQRPTAMSCLKSLGWMPKIVPNPNRTPSAMGPEARSPALLLQLGNMHQQQGDYANASKLYTEALGIFTETADRRGRAETLWRLAGVLNHQGKFEEAVPFLSDAQEISTSIGDRKGQARVLYSLAWGHKARRKYSEAATFYSDALKINTNINDSHGKSLALFGLAEVHRLRQEYSQAITFYSDALQIDTDAGDRQGRASDLWGLAQVHRLQHQYNEAITFYSDALQIYTDIGDSRGRAFALSGLADVRRDEGRHDDAIDLYEQAAKIYEQIGDAGSAARTLEGAAESRRLVELTEEAA</sequence>
<gene>
    <name evidence="4" type="ORF">M407DRAFT_17983</name>
</gene>
<dbReference type="InterPro" id="IPR011990">
    <property type="entry name" value="TPR-like_helical_dom_sf"/>
</dbReference>
<dbReference type="PANTHER" id="PTHR23257">
    <property type="entry name" value="SERINE-THREONINE PROTEIN KINASE"/>
    <property type="match status" value="1"/>
</dbReference>
<proteinExistence type="predicted"/>
<dbReference type="HOGENOM" id="CLU_000288_7_37_1"/>
<dbReference type="GO" id="GO:0004672">
    <property type="term" value="F:protein kinase activity"/>
    <property type="evidence" value="ECO:0007669"/>
    <property type="project" value="InterPro"/>
</dbReference>
<keyword evidence="1" id="KW-0802">TPR repeat</keyword>
<reference evidence="5" key="2">
    <citation type="submission" date="2015-01" db="EMBL/GenBank/DDBJ databases">
        <title>Evolutionary Origins and Diversification of the Mycorrhizal Mutualists.</title>
        <authorList>
            <consortium name="DOE Joint Genome Institute"/>
            <consortium name="Mycorrhizal Genomics Consortium"/>
            <person name="Kohler A."/>
            <person name="Kuo A."/>
            <person name="Nagy L.G."/>
            <person name="Floudas D."/>
            <person name="Copeland A."/>
            <person name="Barry K.W."/>
            <person name="Cichocki N."/>
            <person name="Veneault-Fourrey C."/>
            <person name="LaButti K."/>
            <person name="Lindquist E.A."/>
            <person name="Lipzen A."/>
            <person name="Lundell T."/>
            <person name="Morin E."/>
            <person name="Murat C."/>
            <person name="Riley R."/>
            <person name="Ohm R."/>
            <person name="Sun H."/>
            <person name="Tunlid A."/>
            <person name="Henrissat B."/>
            <person name="Grigoriev I.V."/>
            <person name="Hibbett D.S."/>
            <person name="Martin F."/>
        </authorList>
    </citation>
    <scope>NUCLEOTIDE SEQUENCE [LARGE SCALE GENOMIC DNA]</scope>
    <source>
        <strain evidence="5">MUT 4182</strain>
    </source>
</reference>
<dbReference type="InterPro" id="IPR011009">
    <property type="entry name" value="Kinase-like_dom_sf"/>
</dbReference>
<dbReference type="SUPFAM" id="SSF48452">
    <property type="entry name" value="TPR-like"/>
    <property type="match status" value="2"/>
</dbReference>
<dbReference type="STRING" id="1051891.A0A0C3LGL6"/>
<keyword evidence="5" id="KW-1185">Reference proteome</keyword>
<dbReference type="InterPro" id="IPR000719">
    <property type="entry name" value="Prot_kinase_dom"/>
</dbReference>
<dbReference type="PROSITE" id="PS50011">
    <property type="entry name" value="PROTEIN_KINASE_DOM"/>
    <property type="match status" value="1"/>
</dbReference>
<evidence type="ECO:0000313" key="4">
    <source>
        <dbReference type="EMBL" id="KIO33118.1"/>
    </source>
</evidence>
<dbReference type="SMART" id="SM00028">
    <property type="entry name" value="TPR"/>
    <property type="match status" value="6"/>
</dbReference>
<dbReference type="OrthoDB" id="626167at2759"/>
<dbReference type="Proteomes" id="UP000054248">
    <property type="component" value="Unassembled WGS sequence"/>
</dbReference>
<evidence type="ECO:0000259" key="3">
    <source>
        <dbReference type="PROSITE" id="PS50011"/>
    </source>
</evidence>
<dbReference type="InterPro" id="IPR008271">
    <property type="entry name" value="Ser/Thr_kinase_AS"/>
</dbReference>
<dbReference type="GO" id="GO:0007165">
    <property type="term" value="P:signal transduction"/>
    <property type="evidence" value="ECO:0007669"/>
    <property type="project" value="TreeGrafter"/>
</dbReference>
<dbReference type="PROSITE" id="PS00108">
    <property type="entry name" value="PROTEIN_KINASE_ST"/>
    <property type="match status" value="1"/>
</dbReference>
<dbReference type="Pfam" id="PF13424">
    <property type="entry name" value="TPR_12"/>
    <property type="match status" value="3"/>
</dbReference>
<feature type="repeat" description="TPR" evidence="1">
    <location>
        <begin position="500"/>
        <end position="533"/>
    </location>
</feature>
<evidence type="ECO:0000256" key="1">
    <source>
        <dbReference type="PROSITE-ProRule" id="PRU00339"/>
    </source>
</evidence>
<feature type="region of interest" description="Disordered" evidence="2">
    <location>
        <begin position="1"/>
        <end position="29"/>
    </location>
</feature>
<dbReference type="PANTHER" id="PTHR23257:SF963">
    <property type="entry name" value="AT08303P"/>
    <property type="match status" value="1"/>
</dbReference>